<organism evidence="9 10">
    <name type="scientific">Dyella humi</name>
    <dbReference type="NCBI Taxonomy" id="1770547"/>
    <lineage>
        <taxon>Bacteria</taxon>
        <taxon>Pseudomonadati</taxon>
        <taxon>Pseudomonadota</taxon>
        <taxon>Gammaproteobacteria</taxon>
        <taxon>Lysobacterales</taxon>
        <taxon>Rhodanobacteraceae</taxon>
        <taxon>Dyella</taxon>
    </lineage>
</organism>
<evidence type="ECO:0000256" key="2">
    <source>
        <dbReference type="ARBA" id="ARBA00008387"/>
    </source>
</evidence>
<sequence length="738" mass="78029">MHRPRVELHCLRVWLAYIVLLLVCTISAAQTSLPSTVELSPVPLDRTQAVPSLAVLGLNSNVLGSGALAFQGGYDPADWSGVLKAVAVNADGVIDGTVWDAGALLTDSVIASPAGRTILSASRNDAGLVTGMAFESAAPFDASEKHGLTWPEVDDDMLGPRVDYLRGVRVHELDGSMRARSSLLGAIINAQTVYVGYPSGNYTDAWPKTIRGASVPAPEIAQGAQSYTQFVEKHAQRAPFLYVAANDGMLHAFHAPVPTCKAEDTTGRCTAYDGGTNAGREAWAFVPRGVYGYLGNLTRAQDFQFQPTVDATPVTRDVFFSEHGKHEWHTLLVGGLRLGGRGVYALDITDPTAASEAFPERTVLWEFDADAPPGTSLAGSAYNPADLGYIYGQPAIARLANGRWAVLIPTSYFADCGKPDRPLRCEETSGTPPGYSALFVLDAQTGAVIAELKTPDGVMSNGLTTPVLGDYDNDQVDDVAFAGDLAGNLWRFDLSAPNPAEWKVSLAYRPAEQAVQPITVMPRLFPDPGTNRFIVVFGTGKYLGTGDKTDTTVQSIYGIRNKVDDAGKPVTVTQDSLQAQTLSETTVADSSGSGDSATLRSLTSNPVPMKAGGWQIDLRIIAGERVVATPTALFNTNTVLVSTLIPNGDHPYGSVLAIDAATGGARSIIAFGGASYAGALVESPQLTGTLPLAMRLGGGKLILPGVKLKGGNGSLDIPLSLDSPLWRRRSWTVLTPDS</sequence>
<keyword evidence="6" id="KW-0281">Fimbrium</keyword>
<dbReference type="InterPro" id="IPR011047">
    <property type="entry name" value="Quinoprotein_ADH-like_sf"/>
</dbReference>
<evidence type="ECO:0000259" key="8">
    <source>
        <dbReference type="Pfam" id="PF05567"/>
    </source>
</evidence>
<feature type="domain" description="PilY1 beta-propeller" evidence="8">
    <location>
        <begin position="223"/>
        <end position="585"/>
    </location>
</feature>
<keyword evidence="5" id="KW-0106">Calcium</keyword>
<keyword evidence="3" id="KW-1029">Fimbrium biogenesis</keyword>
<keyword evidence="10" id="KW-1185">Reference proteome</keyword>
<dbReference type="RefSeq" id="WP_380009553.1">
    <property type="nucleotide sequence ID" value="NZ_JADIKI010000022.1"/>
</dbReference>
<dbReference type="EMBL" id="JADIKI010000022">
    <property type="protein sequence ID" value="MFK2854653.1"/>
    <property type="molecule type" value="Genomic_DNA"/>
</dbReference>
<dbReference type="Proteomes" id="UP001620409">
    <property type="component" value="Unassembled WGS sequence"/>
</dbReference>
<name>A0ABW8IIM9_9GAMM</name>
<reference evidence="9 10" key="1">
    <citation type="submission" date="2020-10" db="EMBL/GenBank/DDBJ databases">
        <title>Phylogeny of dyella-like bacteria.</title>
        <authorList>
            <person name="Fu J."/>
        </authorList>
    </citation>
    <scope>NUCLEOTIDE SEQUENCE [LARGE SCALE GENOMIC DNA]</scope>
    <source>
        <strain evidence="9 10">DHG40</strain>
    </source>
</reference>
<evidence type="ECO:0000256" key="4">
    <source>
        <dbReference type="ARBA" id="ARBA00022723"/>
    </source>
</evidence>
<comment type="subcellular location">
    <subcellularLocation>
        <location evidence="1">Fimbrium</location>
    </subcellularLocation>
</comment>
<dbReference type="InterPro" id="IPR008707">
    <property type="entry name" value="B-propeller_PilY1"/>
</dbReference>
<accession>A0ABW8IIM9</accession>
<protein>
    <recommendedName>
        <fullName evidence="8">PilY1 beta-propeller domain-containing protein</fullName>
    </recommendedName>
</protein>
<dbReference type="SUPFAM" id="SSF50998">
    <property type="entry name" value="Quinoprotein alcohol dehydrogenase-like"/>
    <property type="match status" value="1"/>
</dbReference>
<feature type="region of interest" description="Disordered" evidence="7">
    <location>
        <begin position="583"/>
        <end position="604"/>
    </location>
</feature>
<evidence type="ECO:0000256" key="3">
    <source>
        <dbReference type="ARBA" id="ARBA00022558"/>
    </source>
</evidence>
<evidence type="ECO:0000313" key="9">
    <source>
        <dbReference type="EMBL" id="MFK2854653.1"/>
    </source>
</evidence>
<evidence type="ECO:0000313" key="10">
    <source>
        <dbReference type="Proteomes" id="UP001620409"/>
    </source>
</evidence>
<comment type="caution">
    <text evidence="9">The sequence shown here is derived from an EMBL/GenBank/DDBJ whole genome shotgun (WGS) entry which is preliminary data.</text>
</comment>
<comment type="similarity">
    <text evidence="2">Belongs to the PilY1 family.</text>
</comment>
<evidence type="ECO:0000256" key="6">
    <source>
        <dbReference type="ARBA" id="ARBA00023263"/>
    </source>
</evidence>
<evidence type="ECO:0000256" key="1">
    <source>
        <dbReference type="ARBA" id="ARBA00004561"/>
    </source>
</evidence>
<evidence type="ECO:0000256" key="7">
    <source>
        <dbReference type="SAM" id="MobiDB-lite"/>
    </source>
</evidence>
<evidence type="ECO:0000256" key="5">
    <source>
        <dbReference type="ARBA" id="ARBA00022837"/>
    </source>
</evidence>
<keyword evidence="4" id="KW-0479">Metal-binding</keyword>
<gene>
    <name evidence="9" type="ORF">ISP18_08630</name>
</gene>
<dbReference type="Pfam" id="PF05567">
    <property type="entry name" value="T4P_PilY1"/>
    <property type="match status" value="1"/>
</dbReference>
<proteinExistence type="inferred from homology"/>